<proteinExistence type="predicted"/>
<feature type="region of interest" description="Disordered" evidence="1">
    <location>
        <begin position="75"/>
        <end position="99"/>
    </location>
</feature>
<evidence type="ECO:0000313" key="3">
    <source>
        <dbReference type="Proteomes" id="UP001432322"/>
    </source>
</evidence>
<dbReference type="Proteomes" id="UP001432322">
    <property type="component" value="Unassembled WGS sequence"/>
</dbReference>
<feature type="compositionally biased region" description="Polar residues" evidence="1">
    <location>
        <begin position="75"/>
        <end position="96"/>
    </location>
</feature>
<comment type="caution">
    <text evidence="2">The sequence shown here is derived from an EMBL/GenBank/DDBJ whole genome shotgun (WGS) entry which is preliminary data.</text>
</comment>
<dbReference type="AlphaFoldDB" id="A0AAV5WIE7"/>
<name>A0AAV5WIE7_9BILA</name>
<keyword evidence="3" id="KW-1185">Reference proteome</keyword>
<dbReference type="EMBL" id="BTSY01000005">
    <property type="protein sequence ID" value="GMT30340.1"/>
    <property type="molecule type" value="Genomic_DNA"/>
</dbReference>
<evidence type="ECO:0000256" key="1">
    <source>
        <dbReference type="SAM" id="MobiDB-lite"/>
    </source>
</evidence>
<accession>A0AAV5WIE7</accession>
<reference evidence="2" key="1">
    <citation type="submission" date="2023-10" db="EMBL/GenBank/DDBJ databases">
        <title>Genome assembly of Pristionchus species.</title>
        <authorList>
            <person name="Yoshida K."/>
            <person name="Sommer R.J."/>
        </authorList>
    </citation>
    <scope>NUCLEOTIDE SEQUENCE</scope>
    <source>
        <strain evidence="2">RS5133</strain>
    </source>
</reference>
<organism evidence="2 3">
    <name type="scientific">Pristionchus fissidentatus</name>
    <dbReference type="NCBI Taxonomy" id="1538716"/>
    <lineage>
        <taxon>Eukaryota</taxon>
        <taxon>Metazoa</taxon>
        <taxon>Ecdysozoa</taxon>
        <taxon>Nematoda</taxon>
        <taxon>Chromadorea</taxon>
        <taxon>Rhabditida</taxon>
        <taxon>Rhabditina</taxon>
        <taxon>Diplogasteromorpha</taxon>
        <taxon>Diplogasteroidea</taxon>
        <taxon>Neodiplogasteridae</taxon>
        <taxon>Pristionchus</taxon>
    </lineage>
</organism>
<sequence length="130" mass="14808">FTSVLMSELDLIELSKIVERTEQLLRVSINFVTPDLDKIIQRCFGVDPGYFSWNMKSRELRTTITDAEIEAYEEGSSNQRRLTRVEASNKNGNSLTHTEKGLKYKTFKTSKVLNIRPCCLKKAPPPTPPS</sequence>
<feature type="non-terminal residue" evidence="2">
    <location>
        <position position="1"/>
    </location>
</feature>
<evidence type="ECO:0000313" key="2">
    <source>
        <dbReference type="EMBL" id="GMT30340.1"/>
    </source>
</evidence>
<protein>
    <submittedName>
        <fullName evidence="2">Uncharacterized protein</fullName>
    </submittedName>
</protein>
<gene>
    <name evidence="2" type="ORF">PFISCL1PPCAC_21637</name>
</gene>